<feature type="transmembrane region" description="Helical" evidence="1">
    <location>
        <begin position="12"/>
        <end position="35"/>
    </location>
</feature>
<proteinExistence type="predicted"/>
<keyword evidence="1" id="KW-0472">Membrane</keyword>
<reference evidence="2 3" key="1">
    <citation type="submission" date="2018-08" db="EMBL/GenBank/DDBJ databases">
        <title>A genome reference for cultivated species of the human gut microbiota.</title>
        <authorList>
            <person name="Zou Y."/>
            <person name="Xue W."/>
            <person name="Luo G."/>
        </authorList>
    </citation>
    <scope>NUCLEOTIDE SEQUENCE [LARGE SCALE GENOMIC DNA]</scope>
    <source>
        <strain evidence="2 3">AF04-15</strain>
    </source>
</reference>
<keyword evidence="1" id="KW-0812">Transmembrane</keyword>
<evidence type="ECO:0000256" key="1">
    <source>
        <dbReference type="SAM" id="Phobius"/>
    </source>
</evidence>
<comment type="caution">
    <text evidence="2">The sequence shown here is derived from an EMBL/GenBank/DDBJ whole genome shotgun (WGS) entry which is preliminary data.</text>
</comment>
<keyword evidence="1" id="KW-1133">Transmembrane helix</keyword>
<evidence type="ECO:0000313" key="2">
    <source>
        <dbReference type="EMBL" id="RGX21533.1"/>
    </source>
</evidence>
<accession>A0A413F7C0</accession>
<dbReference type="AlphaFoldDB" id="A0A413F7C0"/>
<name>A0A413F7C0_9FIRM</name>
<dbReference type="EMBL" id="QSBM01000031">
    <property type="protein sequence ID" value="RGX21533.1"/>
    <property type="molecule type" value="Genomic_DNA"/>
</dbReference>
<evidence type="ECO:0000313" key="3">
    <source>
        <dbReference type="Proteomes" id="UP000283880"/>
    </source>
</evidence>
<dbReference type="Proteomes" id="UP000283880">
    <property type="component" value="Unassembled WGS sequence"/>
</dbReference>
<dbReference type="RefSeq" id="WP_024737144.1">
    <property type="nucleotide sequence ID" value="NZ_BAABXR010000001.1"/>
</dbReference>
<dbReference type="OrthoDB" id="1655097at2"/>
<sequence>MSGRRGSGSGPFLMEMILVSGFFIICAALCVTVFVKADSTSRRARDINQAVLAAETLAEEIKAGKVETLGDGLPMPDRDFSGFLAQWENDEQRARRELISQAEDFHSYAPVWDEDWNRYPDAGALAAAGKETAYAAQVLCGTVDHMQMTQIVVMRYGARDKGTVLYALNADQYIKP</sequence>
<gene>
    <name evidence="2" type="ORF">DWV29_26550</name>
</gene>
<organism evidence="2 3">
    <name type="scientific">Enterocloster asparagiformis</name>
    <dbReference type="NCBI Taxonomy" id="333367"/>
    <lineage>
        <taxon>Bacteria</taxon>
        <taxon>Bacillati</taxon>
        <taxon>Bacillota</taxon>
        <taxon>Clostridia</taxon>
        <taxon>Lachnospirales</taxon>
        <taxon>Lachnospiraceae</taxon>
        <taxon>Enterocloster</taxon>
    </lineage>
</organism>
<protein>
    <submittedName>
        <fullName evidence="2">Uncharacterized protein</fullName>
    </submittedName>
</protein>